<evidence type="ECO:0000313" key="3">
    <source>
        <dbReference type="EMBL" id="KLT42109.1"/>
    </source>
</evidence>
<dbReference type="RefSeq" id="XP_018278600.1">
    <property type="nucleotide sequence ID" value="XM_018427573.1"/>
</dbReference>
<feature type="compositionally biased region" description="Polar residues" evidence="2">
    <location>
        <begin position="101"/>
        <end position="112"/>
    </location>
</feature>
<dbReference type="AlphaFoldDB" id="A0A0J1B3B3"/>
<gene>
    <name evidence="3" type="ORF">CC85DRAFT_99376</name>
</gene>
<sequence>MTVDLSDATDDRDVPKCSATDGPHELATQPADEVSEPVPADLATSEPAAPMPSDPQQTPHPTSLPVNDTRMAPAFHAGPYKAITSAPPALDPPARPHGTVSCATPLSQPPSSSTALTLAAPFGARGAFVAPTMAAGAFVAPTMGAWRPSPLNLANPWYGQQYSHWAAPYPHHVASGSGAVYTQGLGLQMNCYPQAYQSLSSSNTRNGQTTRPSASTAAIPSSVPDSNDCTECAETIAGLRSEIDSLRDEVDALRLDISCERRTHRSRSRGEQYEKAAHAETRKALQREVAAHAHTQAALKHELAAHTKSEVEGRRGREALDLLHKERAAHEQTRSELYEARVQNEELRATSTRQQTAQLISQLKMAEGRLREELVRRQVTEDDLRRRLAAAHQFNPPPKRPGGKGWGA</sequence>
<keyword evidence="4" id="KW-1185">Reference proteome</keyword>
<dbReference type="GeneID" id="28988176"/>
<dbReference type="Proteomes" id="UP000053611">
    <property type="component" value="Unassembled WGS sequence"/>
</dbReference>
<organism evidence="3 4">
    <name type="scientific">Cutaneotrichosporon oleaginosum</name>
    <dbReference type="NCBI Taxonomy" id="879819"/>
    <lineage>
        <taxon>Eukaryota</taxon>
        <taxon>Fungi</taxon>
        <taxon>Dikarya</taxon>
        <taxon>Basidiomycota</taxon>
        <taxon>Agaricomycotina</taxon>
        <taxon>Tremellomycetes</taxon>
        <taxon>Trichosporonales</taxon>
        <taxon>Trichosporonaceae</taxon>
        <taxon>Cutaneotrichosporon</taxon>
    </lineage>
</organism>
<feature type="compositionally biased region" description="Polar residues" evidence="2">
    <location>
        <begin position="54"/>
        <end position="66"/>
    </location>
</feature>
<feature type="coiled-coil region" evidence="1">
    <location>
        <begin position="229"/>
        <end position="263"/>
    </location>
</feature>
<evidence type="ECO:0000256" key="2">
    <source>
        <dbReference type="SAM" id="MobiDB-lite"/>
    </source>
</evidence>
<reference evidence="3 4" key="1">
    <citation type="submission" date="2015-03" db="EMBL/GenBank/DDBJ databases">
        <title>Genomics and transcriptomics of the oil-accumulating basidiomycete yeast T. oleaginosus allow insights into substrate utilization and the diverse evolutionary trajectories of mating systems in fungi.</title>
        <authorList>
            <consortium name="DOE Joint Genome Institute"/>
            <person name="Kourist R."/>
            <person name="Kracht O."/>
            <person name="Bracharz F."/>
            <person name="Lipzen A."/>
            <person name="Nolan M."/>
            <person name="Ohm R."/>
            <person name="Grigoriev I."/>
            <person name="Sun S."/>
            <person name="Heitman J."/>
            <person name="Bruck T."/>
            <person name="Nowrousian M."/>
        </authorList>
    </citation>
    <scope>NUCLEOTIDE SEQUENCE [LARGE SCALE GENOMIC DNA]</scope>
    <source>
        <strain evidence="3 4">IBC0246</strain>
    </source>
</reference>
<evidence type="ECO:0000256" key="1">
    <source>
        <dbReference type="SAM" id="Coils"/>
    </source>
</evidence>
<dbReference type="EMBL" id="KQ087209">
    <property type="protein sequence ID" value="KLT42109.1"/>
    <property type="molecule type" value="Genomic_DNA"/>
</dbReference>
<evidence type="ECO:0000313" key="4">
    <source>
        <dbReference type="Proteomes" id="UP000053611"/>
    </source>
</evidence>
<feature type="region of interest" description="Disordered" evidence="2">
    <location>
        <begin position="200"/>
        <end position="226"/>
    </location>
</feature>
<feature type="region of interest" description="Disordered" evidence="2">
    <location>
        <begin position="1"/>
        <end position="112"/>
    </location>
</feature>
<accession>A0A0J1B3B3</accession>
<name>A0A0J1B3B3_9TREE</name>
<protein>
    <submittedName>
        <fullName evidence="3">Uncharacterized protein</fullName>
    </submittedName>
</protein>
<feature type="region of interest" description="Disordered" evidence="2">
    <location>
        <begin position="388"/>
        <end position="408"/>
    </location>
</feature>
<keyword evidence="1" id="KW-0175">Coiled coil</keyword>
<proteinExistence type="predicted"/>